<dbReference type="AlphaFoldDB" id="A0A1H3GYE0"/>
<dbReference type="STRING" id="589385.SAMN05421504_104423"/>
<name>A0A1H3GYE0_9PSEU</name>
<dbReference type="RefSeq" id="WP_143047111.1">
    <property type="nucleotide sequence ID" value="NZ_FNON01000004.1"/>
</dbReference>
<organism evidence="1 2">
    <name type="scientific">Amycolatopsis xylanica</name>
    <dbReference type="NCBI Taxonomy" id="589385"/>
    <lineage>
        <taxon>Bacteria</taxon>
        <taxon>Bacillati</taxon>
        <taxon>Actinomycetota</taxon>
        <taxon>Actinomycetes</taxon>
        <taxon>Pseudonocardiales</taxon>
        <taxon>Pseudonocardiaceae</taxon>
        <taxon>Amycolatopsis</taxon>
    </lineage>
</organism>
<dbReference type="EMBL" id="FNON01000004">
    <property type="protein sequence ID" value="SDY07544.1"/>
    <property type="molecule type" value="Genomic_DNA"/>
</dbReference>
<accession>A0A1H3GYE0</accession>
<dbReference type="OrthoDB" id="3320501at2"/>
<dbReference type="Proteomes" id="UP000199515">
    <property type="component" value="Unassembled WGS sequence"/>
</dbReference>
<keyword evidence="2" id="KW-1185">Reference proteome</keyword>
<evidence type="ECO:0000313" key="1">
    <source>
        <dbReference type="EMBL" id="SDY07544.1"/>
    </source>
</evidence>
<gene>
    <name evidence="1" type="ORF">SAMN05421504_104423</name>
</gene>
<proteinExistence type="predicted"/>
<sequence>MLQDLDGLVARRHGPHVVVSRHDEPTPPLPVAGMPGRLFVLVTAAARELLGDTLPASLLPAGPVTEIWLGADEKLARGLREELGVPVFTPRGGFIAEPGAAMFAEGGWRHGETVHFRFPVPAWESVLRGEQVTGAGVVAWQIPAGLVVRTVSSPVADALSVPVDFRFPKIVVGAGVSPDEVAELLGRLPLGPFLVVPGVTEVSTQDWQRALAGLLERDIVFSTMSTYRPFATVLRQPVAGGAQEVLDIAAAPPGWARSGERQYQRGPVRASVLPGGLLLSMGGAVAGAEAFDPAGWTLTVGSAGELVGLPLLEAAERLLDGLDPARRAVVRVRLGGDVDERGREALARCGVRSVPAPLLGGRECSGRLEPVKTFTTPVAEAAPVAEPEPVVEAEPVAEPALPAPEVAAPVVEAEPVLGGRECSDRLEPAGTLTTPVAEVAAPEPVLPDLSFAPPPIMTMSSAPVSTVSGPPEPVEPELPEPELPVAEELEPLEPEPEPEPIPEPVPEPEIPVVEELPVVEHGPLVIADRPSTSAEQTRFTAAAGEVFGEALATVNAALATWPSMRYGGEAELKADYVAVCLYLGRGEAGTAELNQAVRGGQAGGVDALVPCLVSGIRRLPTHRRAVLRQGKLGEAIERRSTPGTVLTEPGFLTASIDLAVTVPDADFDVLIWPCSARRTSDLLMNRPVDEAIFVAGARFKALAIRTADDEDPPEEDVPTAPKVAVLFRELAPGETPTGDELDDRDLAVLAKLDRVLARRRGGELRLVDDPDLITRLSTSMLEWHESATVTAAAS</sequence>
<dbReference type="Gene3D" id="3.90.176.10">
    <property type="entry name" value="Toxin ADP-ribosyltransferase, Chain A, domain 1"/>
    <property type="match status" value="1"/>
</dbReference>
<reference evidence="1 2" key="1">
    <citation type="submission" date="2016-10" db="EMBL/GenBank/DDBJ databases">
        <authorList>
            <person name="de Groot N.N."/>
        </authorList>
    </citation>
    <scope>NUCLEOTIDE SEQUENCE [LARGE SCALE GENOMIC DNA]</scope>
    <source>
        <strain evidence="1 2">CPCC 202699</strain>
    </source>
</reference>
<evidence type="ECO:0000313" key="2">
    <source>
        <dbReference type="Proteomes" id="UP000199515"/>
    </source>
</evidence>
<protein>
    <submittedName>
        <fullName evidence="1">Uncharacterized protein</fullName>
    </submittedName>
</protein>